<feature type="transmembrane region" description="Helical" evidence="1">
    <location>
        <begin position="7"/>
        <end position="28"/>
    </location>
</feature>
<accession>A0ABY4GXV0</accession>
<name>A0ABY4GXV0_9BACI</name>
<gene>
    <name evidence="2" type="ORF">MUO14_19130</name>
</gene>
<dbReference type="EMBL" id="CP095074">
    <property type="protein sequence ID" value="UOQ92540.1"/>
    <property type="molecule type" value="Genomic_DNA"/>
</dbReference>
<proteinExistence type="predicted"/>
<evidence type="ECO:0000313" key="2">
    <source>
        <dbReference type="EMBL" id="UOQ92540.1"/>
    </source>
</evidence>
<organism evidence="2 3">
    <name type="scientific">Halobacillus shinanisalinarum</name>
    <dbReference type="NCBI Taxonomy" id="2932258"/>
    <lineage>
        <taxon>Bacteria</taxon>
        <taxon>Bacillati</taxon>
        <taxon>Bacillota</taxon>
        <taxon>Bacilli</taxon>
        <taxon>Bacillales</taxon>
        <taxon>Bacillaceae</taxon>
        <taxon>Halobacillus</taxon>
    </lineage>
</organism>
<dbReference type="Proteomes" id="UP000831880">
    <property type="component" value="Chromosome"/>
</dbReference>
<keyword evidence="1" id="KW-0472">Membrane</keyword>
<protein>
    <submittedName>
        <fullName evidence="2">Uncharacterized protein</fullName>
    </submittedName>
</protein>
<keyword evidence="1" id="KW-0812">Transmembrane</keyword>
<sequence>MRRKKLYVIIGIALTVFSIIYVNNTYFFNPLFFEQDKVTSHDWSDYERPLKIKLYNYGEKNETFTIKKESEVRQFLTALKSSDIVEEPNGRSTVIGGLTLSTKDTTLLKILFHTNHWEVLKHGSPSFEMTSSLKELFQKY</sequence>
<reference evidence="2 3" key="1">
    <citation type="submission" date="2022-04" db="EMBL/GenBank/DDBJ databases">
        <title>Halobacillus sp. isolated from saltern.</title>
        <authorList>
            <person name="Won M."/>
            <person name="Lee C.-M."/>
            <person name="Woen H.-Y."/>
            <person name="Kwon S.-W."/>
        </authorList>
    </citation>
    <scope>NUCLEOTIDE SEQUENCE [LARGE SCALE GENOMIC DNA]</scope>
    <source>
        <strain evidence="2 3">SSTM10-2</strain>
    </source>
</reference>
<dbReference type="RefSeq" id="WP_244752148.1">
    <property type="nucleotide sequence ID" value="NZ_CP095074.1"/>
</dbReference>
<keyword evidence="1" id="KW-1133">Transmembrane helix</keyword>
<evidence type="ECO:0000313" key="3">
    <source>
        <dbReference type="Proteomes" id="UP000831880"/>
    </source>
</evidence>
<evidence type="ECO:0000256" key="1">
    <source>
        <dbReference type="SAM" id="Phobius"/>
    </source>
</evidence>
<keyword evidence="3" id="KW-1185">Reference proteome</keyword>